<gene>
    <name evidence="2" type="ORF">SPBR_00265</name>
</gene>
<keyword evidence="3" id="KW-1185">Reference proteome</keyword>
<feature type="region of interest" description="Disordered" evidence="1">
    <location>
        <begin position="407"/>
        <end position="478"/>
    </location>
</feature>
<proteinExistence type="predicted"/>
<feature type="compositionally biased region" description="Basic residues" evidence="1">
    <location>
        <begin position="467"/>
        <end position="476"/>
    </location>
</feature>
<evidence type="ECO:0000313" key="3">
    <source>
        <dbReference type="Proteomes" id="UP000031575"/>
    </source>
</evidence>
<dbReference type="GeneID" id="63673505"/>
<dbReference type="HOGENOM" id="CLU_362145_0_0_1"/>
<dbReference type="EMBL" id="AWTV01000008">
    <property type="protein sequence ID" value="KIH90557.1"/>
    <property type="molecule type" value="Genomic_DNA"/>
</dbReference>
<feature type="region of interest" description="Disordered" evidence="1">
    <location>
        <begin position="1"/>
        <end position="26"/>
    </location>
</feature>
<dbReference type="Proteomes" id="UP000031575">
    <property type="component" value="Unassembled WGS sequence"/>
</dbReference>
<organism evidence="2 3">
    <name type="scientific">Sporothrix brasiliensis 5110</name>
    <dbReference type="NCBI Taxonomy" id="1398154"/>
    <lineage>
        <taxon>Eukaryota</taxon>
        <taxon>Fungi</taxon>
        <taxon>Dikarya</taxon>
        <taxon>Ascomycota</taxon>
        <taxon>Pezizomycotina</taxon>
        <taxon>Sordariomycetes</taxon>
        <taxon>Sordariomycetidae</taxon>
        <taxon>Ophiostomatales</taxon>
        <taxon>Ophiostomataceae</taxon>
        <taxon>Sporothrix</taxon>
    </lineage>
</organism>
<feature type="compositionally biased region" description="Basic residues" evidence="1">
    <location>
        <begin position="407"/>
        <end position="418"/>
    </location>
</feature>
<name>A0A0C2J030_9PEZI</name>
<feature type="region of interest" description="Disordered" evidence="1">
    <location>
        <begin position="654"/>
        <end position="716"/>
    </location>
</feature>
<evidence type="ECO:0000256" key="1">
    <source>
        <dbReference type="SAM" id="MobiDB-lite"/>
    </source>
</evidence>
<comment type="caution">
    <text evidence="2">The sequence shown here is derived from an EMBL/GenBank/DDBJ whole genome shotgun (WGS) entry which is preliminary data.</text>
</comment>
<reference evidence="2 3" key="1">
    <citation type="journal article" date="2014" name="BMC Genomics">
        <title>Comparative genomics of the major fungal agents of human and animal Sporotrichosis: Sporothrix schenckii and Sporothrix brasiliensis.</title>
        <authorList>
            <person name="Teixeira M.M."/>
            <person name="de Almeida L.G."/>
            <person name="Kubitschek-Barreira P."/>
            <person name="Alves F.L."/>
            <person name="Kioshima E.S."/>
            <person name="Abadio A.K."/>
            <person name="Fernandes L."/>
            <person name="Derengowski L.S."/>
            <person name="Ferreira K.S."/>
            <person name="Souza R.C."/>
            <person name="Ruiz J.C."/>
            <person name="de Andrade N.C."/>
            <person name="Paes H.C."/>
            <person name="Nicola A.M."/>
            <person name="Albuquerque P."/>
            <person name="Gerber A.L."/>
            <person name="Martins V.P."/>
            <person name="Peconick L.D."/>
            <person name="Neto A.V."/>
            <person name="Chaucanez C.B."/>
            <person name="Silva P.A."/>
            <person name="Cunha O.L."/>
            <person name="de Oliveira F.F."/>
            <person name="dos Santos T.C."/>
            <person name="Barros A.L."/>
            <person name="Soares M.A."/>
            <person name="de Oliveira L.M."/>
            <person name="Marini M.M."/>
            <person name="Villalobos-Duno H."/>
            <person name="Cunha M.M."/>
            <person name="de Hoog S."/>
            <person name="da Silveira J.F."/>
            <person name="Henrissat B."/>
            <person name="Nino-Vega G.A."/>
            <person name="Cisalpino P.S."/>
            <person name="Mora-Montes H.M."/>
            <person name="Almeida S.R."/>
            <person name="Stajich J.E."/>
            <person name="Lopes-Bezerra L.M."/>
            <person name="Vasconcelos A.T."/>
            <person name="Felipe M.S."/>
        </authorList>
    </citation>
    <scope>NUCLEOTIDE SEQUENCE [LARGE SCALE GENOMIC DNA]</scope>
    <source>
        <strain evidence="2 3">5110</strain>
    </source>
</reference>
<dbReference type="OrthoDB" id="5307331at2759"/>
<evidence type="ECO:0000313" key="2">
    <source>
        <dbReference type="EMBL" id="KIH90557.1"/>
    </source>
</evidence>
<dbReference type="AlphaFoldDB" id="A0A0C2J030"/>
<accession>A0A0C2J030</accession>
<dbReference type="RefSeq" id="XP_040618567.1">
    <property type="nucleotide sequence ID" value="XM_040758584.1"/>
</dbReference>
<protein>
    <submittedName>
        <fullName evidence="2">Uncharacterized protein</fullName>
    </submittedName>
</protein>
<feature type="compositionally biased region" description="Acidic residues" evidence="1">
    <location>
        <begin position="423"/>
        <end position="434"/>
    </location>
</feature>
<sequence>MYSPTDQELDDLFGSGQEITPPHPMTNNAVSSFYPLPMALPMPATPKQVGARTSLETLSSEGSTVLVPDFTRDQKKQLWKIIKTTRRPGSQTTDPQHLLQRFLDQQAAAATARTQAYTTPVPGAPLFHQLYNIPILTQCEPKANPPPPGARISHARDKNSENRIGQYDWYDKFPRRPNWAVGDGKDKVRIDYNKEGELKSNVKFDRKILEAYIRGCAEKGISLRLWIQNKPTMHSDRCPTLTSAMCRASDCPETRNKIARGMYQVCFDEHPTETANGRFDPFYVAGYMHLFCLEEMIPMAELMTFADVQPDVREFPLEQRNPMSLHRDGTGRTLLGAYNEWKSAHYDRFVLNNISISKAARPSSDRLYNFLTVKKMETQPITRQKMRERRNGFDISKHCGNLRKVAMHKASIKKKRKQALSDSSEDSDDADSDVEVIVTRPSPAPKRPRTEATNSAAAATRHPLPSSRRRPRRPSKAHATQYIGMPAPMTVPAPAPAPALTHATYTPYGFGNFVPYATSTQTPSRSVRAATLGLNVRTDLAPPVPVPAQYGPLDMPMANLGLDANSFWGAYNQFIFNDQQILPQTGLPPLAAPAYGASPSSPYRLRDTQARRESAARLVSARASQVSNSAQNRNVIPDHLIDPQLLLGDALANSPQKWSRPQPYASADAAPADEPLTPSRRVTRSMSRHNTGPTPVEPTASHTGLAANEKPKTPVTVESDATDLATAGAGATLGNGLFQEDLFADVNYQEYLDYMSMQPGGEQLPEGFFYNQ</sequence>
<dbReference type="VEuPathDB" id="FungiDB:SPBR_00265"/>